<feature type="non-terminal residue" evidence="1">
    <location>
        <position position="1"/>
    </location>
</feature>
<reference evidence="1" key="1">
    <citation type="journal article" date="2014" name="Front. Microbiol.">
        <title>High frequency of phylogenetically diverse reductive dehalogenase-homologous genes in deep subseafloor sedimentary metagenomes.</title>
        <authorList>
            <person name="Kawai M."/>
            <person name="Futagami T."/>
            <person name="Toyoda A."/>
            <person name="Takaki Y."/>
            <person name="Nishi S."/>
            <person name="Hori S."/>
            <person name="Arai W."/>
            <person name="Tsubouchi T."/>
            <person name="Morono Y."/>
            <person name="Uchiyama I."/>
            <person name="Ito T."/>
            <person name="Fujiyama A."/>
            <person name="Inagaki F."/>
            <person name="Takami H."/>
        </authorList>
    </citation>
    <scope>NUCLEOTIDE SEQUENCE</scope>
    <source>
        <strain evidence="1">Expedition CK06-06</strain>
    </source>
</reference>
<gene>
    <name evidence="1" type="ORF">S01H1_06044</name>
</gene>
<protein>
    <submittedName>
        <fullName evidence="1">Uncharacterized protein</fullName>
    </submittedName>
</protein>
<sequence length="480" mass="49587">TIHDIRGATTAGVSSIIAGTNITISPVAGTGDVTINSTGGVTSFTNANGTYISAGTVNTGATGAVTVGTLDLSAVDGTADVTTRFLSKDNTWDVPVIPLAADGTRGGIQIGYVQNAKNYPVQLSAEKAYVNVPWTDNNTTYTYTSPSAGVLRLSDGSSNQDVSVSGSGGITITQLAANNVNVNNGKPFDELNFQADSGANFALSNSGTLDIAGGVGLSSLSNGSSEIRIGLDNTAVTAGSYTNTDLTVDAQGRITAASNGSTSSSNGELLHSNIFKGTNSSQTNPPQHLLNEAATVTTALNQVQFNPGSTGSGGSSVVVYAYCTRPKAAADTVRVVFNFSLLHDDADGTPDIVRLFAGLHHATGNIAPASLTYGWQGSGYTDSDDAAYNVRNYRFAWDITVSDLLKSDGDPAAEGDACFFYLKMNYMDSIVTTGPSIIFGQYFTASYSSNSPTTMLNGTPLTADVYLLANAKHDVNPVIE</sequence>
<name>X0SAQ2_9ZZZZ</name>
<dbReference type="AlphaFoldDB" id="X0SAQ2"/>
<proteinExistence type="predicted"/>
<dbReference type="EMBL" id="BARS01003137">
    <property type="protein sequence ID" value="GAF78133.1"/>
    <property type="molecule type" value="Genomic_DNA"/>
</dbReference>
<accession>X0SAQ2</accession>
<comment type="caution">
    <text evidence="1">The sequence shown here is derived from an EMBL/GenBank/DDBJ whole genome shotgun (WGS) entry which is preliminary data.</text>
</comment>
<organism evidence="1">
    <name type="scientific">marine sediment metagenome</name>
    <dbReference type="NCBI Taxonomy" id="412755"/>
    <lineage>
        <taxon>unclassified sequences</taxon>
        <taxon>metagenomes</taxon>
        <taxon>ecological metagenomes</taxon>
    </lineage>
</organism>
<evidence type="ECO:0000313" key="1">
    <source>
        <dbReference type="EMBL" id="GAF78133.1"/>
    </source>
</evidence>